<dbReference type="RefSeq" id="WP_127908037.1">
    <property type="nucleotide sequence ID" value="NZ_RQXX01000011.1"/>
</dbReference>
<dbReference type="InterPro" id="IPR050330">
    <property type="entry name" value="Bact_OuterMem_StrucFunc"/>
</dbReference>
<dbReference type="InterPro" id="IPR036737">
    <property type="entry name" value="OmpA-like_sf"/>
</dbReference>
<evidence type="ECO:0000256" key="1">
    <source>
        <dbReference type="PROSITE-ProRule" id="PRU00473"/>
    </source>
</evidence>
<organism evidence="4 5">
    <name type="scientific">Mesobaculum littorinae</name>
    <dbReference type="NCBI Taxonomy" id="2486419"/>
    <lineage>
        <taxon>Bacteria</taxon>
        <taxon>Pseudomonadati</taxon>
        <taxon>Pseudomonadota</taxon>
        <taxon>Alphaproteobacteria</taxon>
        <taxon>Rhodobacterales</taxon>
        <taxon>Roseobacteraceae</taxon>
        <taxon>Mesobaculum</taxon>
    </lineage>
</organism>
<evidence type="ECO:0000313" key="5">
    <source>
        <dbReference type="Proteomes" id="UP000285908"/>
    </source>
</evidence>
<evidence type="ECO:0000259" key="3">
    <source>
        <dbReference type="PROSITE" id="PS51123"/>
    </source>
</evidence>
<evidence type="ECO:0000256" key="2">
    <source>
        <dbReference type="SAM" id="SignalP"/>
    </source>
</evidence>
<accession>A0A438ACY5</accession>
<keyword evidence="5" id="KW-1185">Reference proteome</keyword>
<dbReference type="AlphaFoldDB" id="A0A438ACY5"/>
<keyword evidence="1" id="KW-0472">Membrane</keyword>
<dbReference type="OrthoDB" id="7876359at2"/>
<reference evidence="4 5" key="1">
    <citation type="submission" date="2018-11" db="EMBL/GenBank/DDBJ databases">
        <title>Mesobaculum littorinae gen. nov., sp. nov., isolated from Littorina scabra that represents a novel genus of the order Rhodobacteraceae.</title>
        <authorList>
            <person name="Li F."/>
        </authorList>
    </citation>
    <scope>NUCLEOTIDE SEQUENCE [LARGE SCALE GENOMIC DNA]</scope>
    <source>
        <strain evidence="4 5">M0103</strain>
    </source>
</reference>
<dbReference type="GO" id="GO:0016020">
    <property type="term" value="C:membrane"/>
    <property type="evidence" value="ECO:0007669"/>
    <property type="project" value="UniProtKB-UniRule"/>
</dbReference>
<feature type="chain" id="PRO_5019513143" evidence="2">
    <location>
        <begin position="21"/>
        <end position="273"/>
    </location>
</feature>
<dbReference type="PANTHER" id="PTHR30329">
    <property type="entry name" value="STATOR ELEMENT OF FLAGELLAR MOTOR COMPLEX"/>
    <property type="match status" value="1"/>
</dbReference>
<sequence>MPSFRISCIALLLSSLPAMAEPAAPALSARDCAALWQAYSVAHDSCRAVLDGTEGDTERGAGDGGDGGADGGARVLADVGTNVRTGIGADIRTGIGADIRTGIGADIRTGIGAENASQAAPGGPAGVPAVSVTPVAGAATAAPPRARPPLRHAGMSAELLQNNLIFSTGSATLGTDLQTRIAFLARVLETTPLRDGCLRLVGHANRGPNDDPADNMTLSRDRAEAVATALRAILANPARVVEVAGVGDARPLAGRPASAPENRRVTIYARRCR</sequence>
<keyword evidence="2" id="KW-0732">Signal</keyword>
<dbReference type="EMBL" id="RQXX01000011">
    <property type="protein sequence ID" value="RVV96551.1"/>
    <property type="molecule type" value="Genomic_DNA"/>
</dbReference>
<evidence type="ECO:0000313" key="4">
    <source>
        <dbReference type="EMBL" id="RVV96551.1"/>
    </source>
</evidence>
<dbReference type="SUPFAM" id="SSF103088">
    <property type="entry name" value="OmpA-like"/>
    <property type="match status" value="1"/>
</dbReference>
<dbReference type="PANTHER" id="PTHR30329:SF21">
    <property type="entry name" value="LIPOPROTEIN YIAD-RELATED"/>
    <property type="match status" value="1"/>
</dbReference>
<dbReference type="Gene3D" id="3.30.1330.60">
    <property type="entry name" value="OmpA-like domain"/>
    <property type="match status" value="1"/>
</dbReference>
<dbReference type="InterPro" id="IPR006665">
    <property type="entry name" value="OmpA-like"/>
</dbReference>
<protein>
    <submittedName>
        <fullName evidence="4">OmpA family protein</fullName>
    </submittedName>
</protein>
<feature type="domain" description="OmpA-like" evidence="3">
    <location>
        <begin position="153"/>
        <end position="273"/>
    </location>
</feature>
<dbReference type="Proteomes" id="UP000285908">
    <property type="component" value="Unassembled WGS sequence"/>
</dbReference>
<proteinExistence type="predicted"/>
<gene>
    <name evidence="4" type="ORF">EKE94_18060</name>
</gene>
<dbReference type="Pfam" id="PF00691">
    <property type="entry name" value="OmpA"/>
    <property type="match status" value="1"/>
</dbReference>
<feature type="signal peptide" evidence="2">
    <location>
        <begin position="1"/>
        <end position="20"/>
    </location>
</feature>
<dbReference type="PROSITE" id="PS51123">
    <property type="entry name" value="OMPA_2"/>
    <property type="match status" value="1"/>
</dbReference>
<name>A0A438ACY5_9RHOB</name>
<comment type="caution">
    <text evidence="4">The sequence shown here is derived from an EMBL/GenBank/DDBJ whole genome shotgun (WGS) entry which is preliminary data.</text>
</comment>
<dbReference type="CDD" id="cd07185">
    <property type="entry name" value="OmpA_C-like"/>
    <property type="match status" value="1"/>
</dbReference>